<name>A0A8C8SA02_9SAUR</name>
<sequence>APSVGPRAQPSPSAREQGRSQEAMRQGRLGHPTRGRQASSCKATVSSFLSLQVESSEAPKDTASVPKCHPPCQEAGSAEPVPNGDLETDSAAWKGSEDGDGPQKSGQHGEDETDSLPDSETGQALENGRCTPKDSPEPPADAGKLALPESQEKRDEETLGEK</sequence>
<dbReference type="Proteomes" id="UP000694393">
    <property type="component" value="Unplaced"/>
</dbReference>
<feature type="compositionally biased region" description="Basic and acidic residues" evidence="1">
    <location>
        <begin position="150"/>
        <end position="162"/>
    </location>
</feature>
<reference evidence="3" key="1">
    <citation type="submission" date="2025-08" db="UniProtKB">
        <authorList>
            <consortium name="Ensembl"/>
        </authorList>
    </citation>
    <scope>IDENTIFICATION</scope>
</reference>
<accession>A0A8C8SA02</accession>
<evidence type="ECO:0000313" key="3">
    <source>
        <dbReference type="Ensembl" id="ENSPCEP00000016689.1"/>
    </source>
</evidence>
<feature type="compositionally biased region" description="Polar residues" evidence="1">
    <location>
        <begin position="36"/>
        <end position="55"/>
    </location>
</feature>
<feature type="domain" description="DNA (cytosine-5)-methyltransferase N-terminal" evidence="2">
    <location>
        <begin position="51"/>
        <end position="144"/>
    </location>
</feature>
<evidence type="ECO:0000256" key="1">
    <source>
        <dbReference type="SAM" id="MobiDB-lite"/>
    </source>
</evidence>
<dbReference type="Ensembl" id="ENSPCET00000017277.1">
    <property type="protein sequence ID" value="ENSPCEP00000016689.1"/>
    <property type="gene ID" value="ENSPCEG00000013121.1"/>
</dbReference>
<protein>
    <recommendedName>
        <fullName evidence="2">DNA (cytosine-5)-methyltransferase N-terminal domain-containing protein</fullName>
    </recommendedName>
</protein>
<keyword evidence="4" id="KW-1185">Reference proteome</keyword>
<evidence type="ECO:0000259" key="2">
    <source>
        <dbReference type="Pfam" id="PF22855"/>
    </source>
</evidence>
<feature type="region of interest" description="Disordered" evidence="1">
    <location>
        <begin position="1"/>
        <end position="162"/>
    </location>
</feature>
<dbReference type="InterPro" id="IPR054724">
    <property type="entry name" value="DNM3A_N"/>
</dbReference>
<dbReference type="Pfam" id="PF22855">
    <property type="entry name" value="DNM3A_N"/>
    <property type="match status" value="1"/>
</dbReference>
<organism evidence="3 4">
    <name type="scientific">Pelusios castaneus</name>
    <name type="common">West African mud turtle</name>
    <dbReference type="NCBI Taxonomy" id="367368"/>
    <lineage>
        <taxon>Eukaryota</taxon>
        <taxon>Metazoa</taxon>
        <taxon>Chordata</taxon>
        <taxon>Craniata</taxon>
        <taxon>Vertebrata</taxon>
        <taxon>Euteleostomi</taxon>
        <taxon>Archelosauria</taxon>
        <taxon>Testudinata</taxon>
        <taxon>Testudines</taxon>
        <taxon>Pleurodira</taxon>
        <taxon>Pelomedusidae</taxon>
        <taxon>Pelusios</taxon>
    </lineage>
</organism>
<proteinExistence type="predicted"/>
<reference evidence="3" key="2">
    <citation type="submission" date="2025-09" db="UniProtKB">
        <authorList>
            <consortium name="Ensembl"/>
        </authorList>
    </citation>
    <scope>IDENTIFICATION</scope>
</reference>
<evidence type="ECO:0000313" key="4">
    <source>
        <dbReference type="Proteomes" id="UP000694393"/>
    </source>
</evidence>
<dbReference type="AlphaFoldDB" id="A0A8C8SA02"/>